<dbReference type="InterPro" id="IPR011051">
    <property type="entry name" value="RmlC_Cupin_sf"/>
</dbReference>
<dbReference type="Proteomes" id="UP000037822">
    <property type="component" value="Unassembled WGS sequence"/>
</dbReference>
<evidence type="ECO:0000313" key="3">
    <source>
        <dbReference type="Proteomes" id="UP000037822"/>
    </source>
</evidence>
<dbReference type="PANTHER" id="PTHR40112:SF1">
    <property type="entry name" value="H2HPP ISOMERASE"/>
    <property type="match status" value="1"/>
</dbReference>
<dbReference type="PATRIC" id="fig|1526658.3.peg.4409"/>
<dbReference type="PANTHER" id="PTHR40112">
    <property type="entry name" value="H2HPP ISOMERASE"/>
    <property type="match status" value="1"/>
</dbReference>
<dbReference type="Pfam" id="PF07883">
    <property type="entry name" value="Cupin_2"/>
    <property type="match status" value="1"/>
</dbReference>
<proteinExistence type="predicted"/>
<dbReference type="OrthoDB" id="9811153at2"/>
<dbReference type="InterPro" id="IPR013096">
    <property type="entry name" value="Cupin_2"/>
</dbReference>
<dbReference type="InterPro" id="IPR014710">
    <property type="entry name" value="RmlC-like_jellyroll"/>
</dbReference>
<dbReference type="Gene3D" id="2.60.120.10">
    <property type="entry name" value="Jelly Rolls"/>
    <property type="match status" value="1"/>
</dbReference>
<evidence type="ECO:0000313" key="2">
    <source>
        <dbReference type="EMBL" id="KPH79910.1"/>
    </source>
</evidence>
<gene>
    <name evidence="2" type="ORF">AE618_15195</name>
</gene>
<dbReference type="EMBL" id="LGSZ01000047">
    <property type="protein sequence ID" value="KPH79910.1"/>
    <property type="molecule type" value="Genomic_DNA"/>
</dbReference>
<accession>A0A0N1N1Y6</accession>
<organism evidence="2 3">
    <name type="scientific">Bosea vaviloviae</name>
    <dbReference type="NCBI Taxonomy" id="1526658"/>
    <lineage>
        <taxon>Bacteria</taxon>
        <taxon>Pseudomonadati</taxon>
        <taxon>Pseudomonadota</taxon>
        <taxon>Alphaproteobacteria</taxon>
        <taxon>Hyphomicrobiales</taxon>
        <taxon>Boseaceae</taxon>
        <taxon>Bosea</taxon>
    </lineage>
</organism>
<dbReference type="CDD" id="cd02238">
    <property type="entry name" value="cupin_KdgF"/>
    <property type="match status" value="1"/>
</dbReference>
<dbReference type="AlphaFoldDB" id="A0A0N1N1Y6"/>
<feature type="domain" description="Cupin type-2" evidence="1">
    <location>
        <begin position="39"/>
        <end position="97"/>
    </location>
</feature>
<keyword evidence="3" id="KW-1185">Reference proteome</keyword>
<dbReference type="RefSeq" id="WP_054209909.1">
    <property type="nucleotide sequence ID" value="NZ_LGSZ01000047.1"/>
</dbReference>
<name>A0A0N1N1Y6_9HYPH</name>
<dbReference type="SUPFAM" id="SSF51182">
    <property type="entry name" value="RmlC-like cupins"/>
    <property type="match status" value="1"/>
</dbReference>
<dbReference type="PIRSF" id="PIRSF029883">
    <property type="entry name" value="KdgF"/>
    <property type="match status" value="1"/>
</dbReference>
<evidence type="ECO:0000259" key="1">
    <source>
        <dbReference type="Pfam" id="PF07883"/>
    </source>
</evidence>
<reference evidence="2 3" key="1">
    <citation type="submission" date="2015-07" db="EMBL/GenBank/DDBJ databases">
        <title>Whole genome sequencing of Bosea vaviloviae isolated from cave pool.</title>
        <authorList>
            <person name="Tan N.E.H."/>
            <person name="Lee Y.P."/>
            <person name="Gan H.M."/>
            <person name="Barton H."/>
            <person name="Savka M.A."/>
        </authorList>
    </citation>
    <scope>NUCLEOTIDE SEQUENCE [LARGE SCALE GENOMIC DNA]</scope>
    <source>
        <strain evidence="2 3">SD260</strain>
    </source>
</reference>
<comment type="caution">
    <text evidence="2">The sequence shown here is derived from an EMBL/GenBank/DDBJ whole genome shotgun (WGS) entry which is preliminary data.</text>
</comment>
<protein>
    <submittedName>
        <fullName evidence="2">Cupin</fullName>
    </submittedName>
</protein>
<dbReference type="InterPro" id="IPR052535">
    <property type="entry name" value="Bacilysin_H2HPP_isomerase"/>
</dbReference>
<dbReference type="InterPro" id="IPR025499">
    <property type="entry name" value="KdgF"/>
</dbReference>
<sequence length="113" mass="12537">MTDHLDSFFQHDADFAWEPTEPGVKRKIMAYGSDLMVVRVVFEAGAVGKAHRHPHRQASYVESGVFDVTIDGKTQRLAAGDTFFVPTNLVHGVTAVEAGQLVDSFTPMREEFL</sequence>